<protein>
    <submittedName>
        <fullName evidence="4">PQQ-dependent sugar dehydrogenase</fullName>
    </submittedName>
</protein>
<dbReference type="InterPro" id="IPR012938">
    <property type="entry name" value="Glc/Sorbosone_DH"/>
</dbReference>
<comment type="caution">
    <text evidence="4">The sequence shown here is derived from an EMBL/GenBank/DDBJ whole genome shotgun (WGS) entry which is preliminary data.</text>
</comment>
<dbReference type="Pfam" id="PF07995">
    <property type="entry name" value="GSDH"/>
    <property type="match status" value="1"/>
</dbReference>
<feature type="domain" description="Ricin B lectin" evidence="3">
    <location>
        <begin position="53"/>
        <end position="128"/>
    </location>
</feature>
<keyword evidence="5" id="KW-1185">Reference proteome</keyword>
<dbReference type="EMBL" id="JAXOJX010000016">
    <property type="protein sequence ID" value="MDZ5457256.1"/>
    <property type="molecule type" value="Genomic_DNA"/>
</dbReference>
<dbReference type="InterPro" id="IPR035992">
    <property type="entry name" value="Ricin_B-like_lectins"/>
</dbReference>
<accession>A0ABU5IDT5</accession>
<name>A0ABU5IDT5_9BURK</name>
<dbReference type="InterPro" id="IPR000772">
    <property type="entry name" value="Ricin_B_lectin"/>
</dbReference>
<dbReference type="PANTHER" id="PTHR19328:SF13">
    <property type="entry name" value="HIPL1 PROTEIN"/>
    <property type="match status" value="1"/>
</dbReference>
<sequence>MRFQAEWRAWLRALGLAGGAVAVAAGLPVRAQEGASAAATAAAMPSASPGLPGDGVYRVENQCSLRVLQVQGGAVREQAALQLGHWQSLAHQRWRLERLADGDYRLTAQHSELALQSEAAGYAQGARADTASQRVVLQPLGDGWMRVVSRQDGLALAAAADAEGAAAVRQPLSADCAQAWRLVSEEAAAGTPADVRVVQGQGQSAPVNTRLPVAPMVRVLDANGVAVVGVPVRFRVVDGGGTITGAYVLTNGQGNARLGSWTLGPIAGRQRVSASTPGLAEAVIRATALSDGARLEVPEASNHQMAPVNTALPRQPAVYVMNAAGRPVAGVAVSFSPNDGSRVGRTVAVSDAQGRASPGTWTLGAGEGEQTMDVQAGGYAGLQLSAQALPAGAPTLVREVFMRNVYEVWDMAFAPEGVMLYTERGKGLWARLPGGERRQLFAPADFVSATNSGMLGLALDPEFAANRRVYVFMASSLGGVRDNRVVRLRVKPDWTGVEGRTDIVTGIPFQNQPGLVGQHSGGALAFVGTDLLISTGDLRAGPVPQNLKSLGGKVLRVDREGRPAAGNQAPAGGDARLWVVGLRNGQGLAVQPFTQRPYLIEHGPGSDDEVTPLRPGNGGWDPRPRPLGSPGARCPNGQLLTYCGYAGTRMTDTGLYPDALRPAWRSGLPARGTGGGTFVTGPVWKDWRNALVIGQMSGRRLLVLQLTDTGDAVRAVTPLLEELNVRLRHVVQGPDGSLYISTSSDNNHSNVRTQVWRLSPYSGGVNP</sequence>
<organism evidence="4 5">
    <name type="scientific">Azohydromonas lata</name>
    <dbReference type="NCBI Taxonomy" id="45677"/>
    <lineage>
        <taxon>Bacteria</taxon>
        <taxon>Pseudomonadati</taxon>
        <taxon>Pseudomonadota</taxon>
        <taxon>Betaproteobacteria</taxon>
        <taxon>Burkholderiales</taxon>
        <taxon>Sphaerotilaceae</taxon>
        <taxon>Azohydromonas</taxon>
    </lineage>
</organism>
<dbReference type="InterPro" id="IPR011042">
    <property type="entry name" value="6-blade_b-propeller_TolB-like"/>
</dbReference>
<gene>
    <name evidence="4" type="ORF">SM757_11810</name>
</gene>
<dbReference type="RefSeq" id="WP_322465609.1">
    <property type="nucleotide sequence ID" value="NZ_JAXOJX010000016.1"/>
</dbReference>
<dbReference type="SUPFAM" id="SSF50952">
    <property type="entry name" value="Soluble quinoprotein glucose dehydrogenase"/>
    <property type="match status" value="1"/>
</dbReference>
<evidence type="ECO:0000313" key="5">
    <source>
        <dbReference type="Proteomes" id="UP001293718"/>
    </source>
</evidence>
<dbReference type="SUPFAM" id="SSF49373">
    <property type="entry name" value="Invasin/intimin cell-adhesion fragments"/>
    <property type="match status" value="1"/>
</dbReference>
<dbReference type="SUPFAM" id="SSF50370">
    <property type="entry name" value="Ricin B-like lectins"/>
    <property type="match status" value="1"/>
</dbReference>
<evidence type="ECO:0000256" key="1">
    <source>
        <dbReference type="SAM" id="MobiDB-lite"/>
    </source>
</evidence>
<proteinExistence type="predicted"/>
<dbReference type="PANTHER" id="PTHR19328">
    <property type="entry name" value="HEDGEHOG-INTERACTING PROTEIN"/>
    <property type="match status" value="1"/>
</dbReference>
<evidence type="ECO:0000313" key="4">
    <source>
        <dbReference type="EMBL" id="MDZ5457256.1"/>
    </source>
</evidence>
<dbReference type="Gene3D" id="2.120.10.30">
    <property type="entry name" value="TolB, C-terminal domain"/>
    <property type="match status" value="1"/>
</dbReference>
<reference evidence="4 5" key="1">
    <citation type="submission" date="2023-11" db="EMBL/GenBank/DDBJ databases">
        <title>Draft genome of Azohydromonas lata strain H1 (DSM1123), a polyhydroxyalkanoate producer.</title>
        <authorList>
            <person name="Traversa D."/>
            <person name="D'Addabbo P."/>
            <person name="Pazzani C."/>
            <person name="Manzari C."/>
            <person name="Chiara M."/>
            <person name="Scrascia M."/>
        </authorList>
    </citation>
    <scope>NUCLEOTIDE SEQUENCE [LARGE SCALE GENOMIC DNA]</scope>
    <source>
        <strain evidence="4 5">H1</strain>
    </source>
</reference>
<dbReference type="CDD" id="cd00161">
    <property type="entry name" value="beta-trefoil_Ricin-like"/>
    <property type="match status" value="1"/>
</dbReference>
<feature type="region of interest" description="Disordered" evidence="1">
    <location>
        <begin position="601"/>
        <end position="633"/>
    </location>
</feature>
<dbReference type="Proteomes" id="UP001293718">
    <property type="component" value="Unassembled WGS sequence"/>
</dbReference>
<dbReference type="InterPro" id="IPR011041">
    <property type="entry name" value="Quinoprot_gluc/sorb_DH_b-prop"/>
</dbReference>
<dbReference type="Pfam" id="PF14200">
    <property type="entry name" value="RicinB_lectin_2"/>
    <property type="match status" value="1"/>
</dbReference>
<evidence type="ECO:0000259" key="2">
    <source>
        <dbReference type="Pfam" id="PF07995"/>
    </source>
</evidence>
<dbReference type="Gene3D" id="2.80.10.50">
    <property type="match status" value="1"/>
</dbReference>
<evidence type="ECO:0000259" key="3">
    <source>
        <dbReference type="Pfam" id="PF14200"/>
    </source>
</evidence>
<dbReference type="InterPro" id="IPR008964">
    <property type="entry name" value="Invasin/intimin_cell_adhesion"/>
</dbReference>
<feature type="domain" description="Glucose/Sorbosone dehydrogenase" evidence="2">
    <location>
        <begin position="408"/>
        <end position="746"/>
    </location>
</feature>
<dbReference type="Gene3D" id="2.60.40.1120">
    <property type="entry name" value="Carboxypeptidase-like, regulatory domain"/>
    <property type="match status" value="1"/>
</dbReference>